<proteinExistence type="predicted"/>
<comment type="caution">
    <text evidence="3">The sequence shown here is derived from an EMBL/GenBank/DDBJ whole genome shotgun (WGS) entry which is preliminary data.</text>
</comment>
<dbReference type="OrthoDB" id="6591885at2759"/>
<dbReference type="Proteomes" id="UP000031036">
    <property type="component" value="Unassembled WGS sequence"/>
</dbReference>
<reference evidence="3 4" key="1">
    <citation type="submission" date="2014-11" db="EMBL/GenBank/DDBJ databases">
        <title>Genetic blueprint of the zoonotic pathogen Toxocara canis.</title>
        <authorList>
            <person name="Zhu X.-Q."/>
            <person name="Korhonen P.K."/>
            <person name="Cai H."/>
            <person name="Young N.D."/>
            <person name="Nejsum P."/>
            <person name="von Samson-Himmelstjerna G."/>
            <person name="Boag P.R."/>
            <person name="Tan P."/>
            <person name="Li Q."/>
            <person name="Min J."/>
            <person name="Yang Y."/>
            <person name="Wang X."/>
            <person name="Fang X."/>
            <person name="Hall R.S."/>
            <person name="Hofmann A."/>
            <person name="Sternberg P.W."/>
            <person name="Jex A.R."/>
            <person name="Gasser R.B."/>
        </authorList>
    </citation>
    <scope>NUCLEOTIDE SEQUENCE [LARGE SCALE GENOMIC DNA]</scope>
    <source>
        <strain evidence="3">PN_DK_2014</strain>
    </source>
</reference>
<feature type="chain" id="PRO_5002078167" evidence="1">
    <location>
        <begin position="21"/>
        <end position="246"/>
    </location>
</feature>
<dbReference type="PANTHER" id="PTHR21222">
    <property type="entry name" value="MIT DOMAIN-CONTAINING PROTEIN 1"/>
    <property type="match status" value="1"/>
</dbReference>
<protein>
    <submittedName>
        <fullName evidence="3">MIT domain-containing protein 1</fullName>
    </submittedName>
</protein>
<dbReference type="InterPro" id="IPR038113">
    <property type="entry name" value="MITD1_C_sf"/>
</dbReference>
<dbReference type="InterPro" id="IPR007330">
    <property type="entry name" value="MIT_dom"/>
</dbReference>
<dbReference type="AlphaFoldDB" id="A0A0B2VDG2"/>
<dbReference type="InterPro" id="IPR032341">
    <property type="entry name" value="MITD1_C"/>
</dbReference>
<dbReference type="PANTHER" id="PTHR21222:SF1">
    <property type="entry name" value="MIT DOMAIN-CONTAINING PROTEIN 1"/>
    <property type="match status" value="1"/>
</dbReference>
<keyword evidence="4" id="KW-1185">Reference proteome</keyword>
<dbReference type="STRING" id="6265.A0A0B2VDG2"/>
<dbReference type="SMART" id="SM00745">
    <property type="entry name" value="MIT"/>
    <property type="match status" value="1"/>
</dbReference>
<dbReference type="InterPro" id="IPR036181">
    <property type="entry name" value="MIT_dom_sf"/>
</dbReference>
<dbReference type="SUPFAM" id="SSF116846">
    <property type="entry name" value="MIT domain"/>
    <property type="match status" value="1"/>
</dbReference>
<evidence type="ECO:0000313" key="3">
    <source>
        <dbReference type="EMBL" id="KHN79452.1"/>
    </source>
</evidence>
<evidence type="ECO:0000259" key="2">
    <source>
        <dbReference type="SMART" id="SM00745"/>
    </source>
</evidence>
<keyword evidence="1" id="KW-0732">Signal</keyword>
<accession>A0A0B2VDG2</accession>
<dbReference type="InterPro" id="IPR052817">
    <property type="entry name" value="MIT_domain_contain_protein1"/>
</dbReference>
<sequence length="246" mass="28082">MVRLLLLVLWAAVLRKGMQAIIERSKPLLRDAVALDKDDKKVEAVGKYVEGVSVLMEAMSCKEVSSKEKDTLKATIMKYMARAETLKGQARVKVISLEQRHIKDGTIGHGYDKIFAKCMDDCLTEVIVEDAYIIAHHQILNFVRFCEYCVLNARNLRRISLRTQREGNNEEAVGELGRSLSMRHITLTVVFDSSIHDREIRFNNGWIVKIGRGLNYFRNPGKYGLGAGDLNLRQCYETNVDIFRMQ</sequence>
<dbReference type="Pfam" id="PF16565">
    <property type="entry name" value="MIT_C"/>
    <property type="match status" value="1"/>
</dbReference>
<dbReference type="Gene3D" id="1.20.58.80">
    <property type="entry name" value="Phosphotransferase system, lactose/cellobiose-type IIA subunit"/>
    <property type="match status" value="1"/>
</dbReference>
<name>A0A0B2VDG2_TOXCA</name>
<evidence type="ECO:0000256" key="1">
    <source>
        <dbReference type="SAM" id="SignalP"/>
    </source>
</evidence>
<dbReference type="Pfam" id="PF04212">
    <property type="entry name" value="MIT"/>
    <property type="match status" value="1"/>
</dbReference>
<organism evidence="3 4">
    <name type="scientific">Toxocara canis</name>
    <name type="common">Canine roundworm</name>
    <dbReference type="NCBI Taxonomy" id="6265"/>
    <lineage>
        <taxon>Eukaryota</taxon>
        <taxon>Metazoa</taxon>
        <taxon>Ecdysozoa</taxon>
        <taxon>Nematoda</taxon>
        <taxon>Chromadorea</taxon>
        <taxon>Rhabditida</taxon>
        <taxon>Spirurina</taxon>
        <taxon>Ascaridomorpha</taxon>
        <taxon>Ascaridoidea</taxon>
        <taxon>Toxocaridae</taxon>
        <taxon>Toxocara</taxon>
    </lineage>
</organism>
<feature type="domain" description="MIT" evidence="2">
    <location>
        <begin position="18"/>
        <end position="94"/>
    </location>
</feature>
<dbReference type="OMA" id="FYKASNP"/>
<gene>
    <name evidence="3" type="primary">Mitd1</name>
    <name evidence="3" type="ORF">Tcan_06535</name>
</gene>
<dbReference type="Gene3D" id="3.30.870.30">
    <property type="entry name" value="MITD, C-terminal phospholipase D-like domain"/>
    <property type="match status" value="1"/>
</dbReference>
<dbReference type="EMBL" id="JPKZ01001918">
    <property type="protein sequence ID" value="KHN79452.1"/>
    <property type="molecule type" value="Genomic_DNA"/>
</dbReference>
<feature type="signal peptide" evidence="1">
    <location>
        <begin position="1"/>
        <end position="20"/>
    </location>
</feature>
<evidence type="ECO:0000313" key="4">
    <source>
        <dbReference type="Proteomes" id="UP000031036"/>
    </source>
</evidence>